<feature type="region of interest" description="Disordered" evidence="1">
    <location>
        <begin position="1"/>
        <end position="21"/>
    </location>
</feature>
<feature type="compositionally biased region" description="Low complexity" evidence="1">
    <location>
        <begin position="71"/>
        <end position="81"/>
    </location>
</feature>
<evidence type="ECO:0000256" key="2">
    <source>
        <dbReference type="SAM" id="Phobius"/>
    </source>
</evidence>
<keyword evidence="2" id="KW-0472">Membrane</keyword>
<dbReference type="RefSeq" id="WP_146099696.1">
    <property type="nucleotide sequence ID" value="NZ_PTJD01000022.1"/>
</dbReference>
<protein>
    <submittedName>
        <fullName evidence="3">Uncharacterized protein</fullName>
    </submittedName>
</protein>
<gene>
    <name evidence="3" type="ORF">CLV92_1224</name>
</gene>
<keyword evidence="2" id="KW-0812">Transmembrane</keyword>
<reference evidence="3 4" key="1">
    <citation type="submission" date="2018-02" db="EMBL/GenBank/DDBJ databases">
        <title>Genomic Encyclopedia of Archaeal and Bacterial Type Strains, Phase II (KMG-II): from individual species to whole genera.</title>
        <authorList>
            <person name="Goeker M."/>
        </authorList>
    </citation>
    <scope>NUCLEOTIDE SEQUENCE [LARGE SCALE GENOMIC DNA]</scope>
    <source>
        <strain evidence="3 4">DSM 22857</strain>
    </source>
</reference>
<dbReference type="OrthoDB" id="9828976at2"/>
<dbReference type="AlphaFoldDB" id="A0A2S6IC49"/>
<comment type="caution">
    <text evidence="3">The sequence shown here is derived from an EMBL/GenBank/DDBJ whole genome shotgun (WGS) entry which is preliminary data.</text>
</comment>
<proteinExistence type="predicted"/>
<dbReference type="EMBL" id="PTJD01000022">
    <property type="protein sequence ID" value="PPK90829.1"/>
    <property type="molecule type" value="Genomic_DNA"/>
</dbReference>
<dbReference type="Proteomes" id="UP000239485">
    <property type="component" value="Unassembled WGS sequence"/>
</dbReference>
<sequence length="366" mass="37897">MNDLDIKGLLESASRTTPREHDPVAAVLRRHQQARRRTAAFATTGLLAACTAAALIVTGPGGDAASRTRLAPPAGSATSAPAPAPAPPPQWEPPGVEVSERGINGVEVTAEGYEAKVGPSSSWTCLAPGAITVVAAPMTSGSAGCDAPSGGPGALIKPEDVRQWTGGAPARPGVQLIDGVPAYVSGPPSGGSTDERVASVSVPSRGVRVELAGNEAQVRALLDSITIQPRPEQQQAPARASGNPVAGAVMTEASGEWVSQSRDPILLARLQEVVDTAPLVHGEPDCVLTPGQQAQIDLLTTPDYEHNADHTPTQRYLREYTYLAVDLTGGCDLLFSSTGAILRPDPATFGPLVQQLRDSKDFNDGR</sequence>
<feature type="transmembrane region" description="Helical" evidence="2">
    <location>
        <begin position="39"/>
        <end position="59"/>
    </location>
</feature>
<evidence type="ECO:0000313" key="3">
    <source>
        <dbReference type="EMBL" id="PPK90829.1"/>
    </source>
</evidence>
<organism evidence="3 4">
    <name type="scientific">Kineococcus xinjiangensis</name>
    <dbReference type="NCBI Taxonomy" id="512762"/>
    <lineage>
        <taxon>Bacteria</taxon>
        <taxon>Bacillati</taxon>
        <taxon>Actinomycetota</taxon>
        <taxon>Actinomycetes</taxon>
        <taxon>Kineosporiales</taxon>
        <taxon>Kineosporiaceae</taxon>
        <taxon>Kineococcus</taxon>
    </lineage>
</organism>
<evidence type="ECO:0000256" key="1">
    <source>
        <dbReference type="SAM" id="MobiDB-lite"/>
    </source>
</evidence>
<name>A0A2S6IC49_9ACTN</name>
<feature type="region of interest" description="Disordered" evidence="1">
    <location>
        <begin position="61"/>
        <end position="95"/>
    </location>
</feature>
<evidence type="ECO:0000313" key="4">
    <source>
        <dbReference type="Proteomes" id="UP000239485"/>
    </source>
</evidence>
<feature type="compositionally biased region" description="Pro residues" evidence="1">
    <location>
        <begin position="82"/>
        <end position="92"/>
    </location>
</feature>
<accession>A0A2S6IC49</accession>
<keyword evidence="2" id="KW-1133">Transmembrane helix</keyword>
<keyword evidence="4" id="KW-1185">Reference proteome</keyword>